<name>A0A6A6JNK0_WESOR</name>
<dbReference type="GeneID" id="54552867"/>
<reference evidence="3" key="1">
    <citation type="journal article" date="2020" name="Stud. Mycol.">
        <title>101 Dothideomycetes genomes: a test case for predicting lifestyles and emergence of pathogens.</title>
        <authorList>
            <person name="Haridas S."/>
            <person name="Albert R."/>
            <person name="Binder M."/>
            <person name="Bloem J."/>
            <person name="Labutti K."/>
            <person name="Salamov A."/>
            <person name="Andreopoulos B."/>
            <person name="Baker S."/>
            <person name="Barry K."/>
            <person name="Bills G."/>
            <person name="Bluhm B."/>
            <person name="Cannon C."/>
            <person name="Castanera R."/>
            <person name="Culley D."/>
            <person name="Daum C."/>
            <person name="Ezra D."/>
            <person name="Gonzalez J."/>
            <person name="Henrissat B."/>
            <person name="Kuo A."/>
            <person name="Liang C."/>
            <person name="Lipzen A."/>
            <person name="Lutzoni F."/>
            <person name="Magnuson J."/>
            <person name="Mondo S."/>
            <person name="Nolan M."/>
            <person name="Ohm R."/>
            <person name="Pangilinan J."/>
            <person name="Park H.-J."/>
            <person name="Ramirez L."/>
            <person name="Alfaro M."/>
            <person name="Sun H."/>
            <person name="Tritt A."/>
            <person name="Yoshinaga Y."/>
            <person name="Zwiers L.-H."/>
            <person name="Turgeon B."/>
            <person name="Goodwin S."/>
            <person name="Spatafora J."/>
            <person name="Crous P."/>
            <person name="Grigoriev I."/>
        </authorList>
    </citation>
    <scope>NUCLEOTIDE SEQUENCE</scope>
    <source>
        <strain evidence="3">CBS 379.55</strain>
    </source>
</reference>
<dbReference type="Pfam" id="PF25534">
    <property type="entry name" value="DUF7918"/>
    <property type="match status" value="1"/>
</dbReference>
<feature type="domain" description="DUF7918" evidence="2">
    <location>
        <begin position="9"/>
        <end position="225"/>
    </location>
</feature>
<feature type="compositionally biased region" description="Basic and acidic residues" evidence="1">
    <location>
        <begin position="261"/>
        <end position="276"/>
    </location>
</feature>
<evidence type="ECO:0000313" key="3">
    <source>
        <dbReference type="EMBL" id="KAF2278092.1"/>
    </source>
</evidence>
<gene>
    <name evidence="3" type="ORF">EI97DRAFT_441357</name>
</gene>
<accession>A0A6A6JNK0</accession>
<dbReference type="OrthoDB" id="3364132at2759"/>
<keyword evidence="4" id="KW-1185">Reference proteome</keyword>
<dbReference type="AlphaFoldDB" id="A0A6A6JNK0"/>
<evidence type="ECO:0000313" key="4">
    <source>
        <dbReference type="Proteomes" id="UP000800097"/>
    </source>
</evidence>
<dbReference type="PANTHER" id="PTHR36223:SF1">
    <property type="entry name" value="TRANSCRIPTION ELONGATION FACTOR EAF N-TERMINAL DOMAIN-CONTAINING PROTEIN"/>
    <property type="match status" value="1"/>
</dbReference>
<feature type="region of interest" description="Disordered" evidence="1">
    <location>
        <begin position="261"/>
        <end position="284"/>
    </location>
</feature>
<organism evidence="3 4">
    <name type="scientific">Westerdykella ornata</name>
    <dbReference type="NCBI Taxonomy" id="318751"/>
    <lineage>
        <taxon>Eukaryota</taxon>
        <taxon>Fungi</taxon>
        <taxon>Dikarya</taxon>
        <taxon>Ascomycota</taxon>
        <taxon>Pezizomycotina</taxon>
        <taxon>Dothideomycetes</taxon>
        <taxon>Pleosporomycetidae</taxon>
        <taxon>Pleosporales</taxon>
        <taxon>Sporormiaceae</taxon>
        <taxon>Westerdykella</taxon>
    </lineage>
</organism>
<evidence type="ECO:0000259" key="2">
    <source>
        <dbReference type="Pfam" id="PF25534"/>
    </source>
</evidence>
<dbReference type="PANTHER" id="PTHR36223">
    <property type="entry name" value="BETA-LACTAMASE-TYPE TRANSPEPTIDASE FOLD DOMAIN CONTAINING PROTEIN"/>
    <property type="match status" value="1"/>
</dbReference>
<dbReference type="InterPro" id="IPR057678">
    <property type="entry name" value="DUF7918"/>
</dbReference>
<sequence length="315" mass="35472">MAVLDSYPGLEVEILVNGTPLQEYVDPDEEAVPDRVLKYIEATSNATFEIRCRFTSAFVWKHDLSLDVYTDGRFACGRIVYKLRNPSDYTTTFTGVRERNRGKCYVRPFFFSQLNIGESDAGMANHDLQNAIKCIGAIGISATWVKVKGRRRNGSAKTSAALLGTVSEKALKGRAVSHQTGLLERKPTASYKTRSTKAIGKEFATFNFRCRSKEALKALHIIPRSPSPILLELRDTDTLTFEEARELLRRQRDRERTVRAVKEEGNRKVKRERPDGSEDLVGGDQGDEVLFVSAKRRRTHAVISNDDQIDVIDLT</sequence>
<dbReference type="EMBL" id="ML986489">
    <property type="protein sequence ID" value="KAF2278092.1"/>
    <property type="molecule type" value="Genomic_DNA"/>
</dbReference>
<dbReference type="RefSeq" id="XP_033655631.1">
    <property type="nucleotide sequence ID" value="XM_033799692.1"/>
</dbReference>
<proteinExistence type="predicted"/>
<dbReference type="Proteomes" id="UP000800097">
    <property type="component" value="Unassembled WGS sequence"/>
</dbReference>
<evidence type="ECO:0000256" key="1">
    <source>
        <dbReference type="SAM" id="MobiDB-lite"/>
    </source>
</evidence>
<protein>
    <recommendedName>
        <fullName evidence="2">DUF7918 domain-containing protein</fullName>
    </recommendedName>
</protein>